<dbReference type="SUPFAM" id="SSF52096">
    <property type="entry name" value="ClpP/crotonase"/>
    <property type="match status" value="1"/>
</dbReference>
<dbReference type="Gene3D" id="3.90.226.10">
    <property type="entry name" value="2-enoyl-CoA Hydratase, Chain A, domain 1"/>
    <property type="match status" value="1"/>
</dbReference>
<dbReference type="EMBL" id="JABFOQ010000036">
    <property type="protein sequence ID" value="NOJ76508.1"/>
    <property type="molecule type" value="Genomic_DNA"/>
</dbReference>
<evidence type="ECO:0000313" key="4">
    <source>
        <dbReference type="Proteomes" id="UP000580344"/>
    </source>
</evidence>
<evidence type="ECO:0000259" key="2">
    <source>
        <dbReference type="SMART" id="SM00245"/>
    </source>
</evidence>
<dbReference type="SMART" id="SM00245">
    <property type="entry name" value="TSPc"/>
    <property type="match status" value="1"/>
</dbReference>
<protein>
    <recommendedName>
        <fullName evidence="2">Tail specific protease domain-containing protein</fullName>
    </recommendedName>
</protein>
<sequence>MKLTSLFTYLFLFLMCSCVSVEKYNAHIDKKIPANKLKKDVDFAYKKLKRYHPKLDMYLTQNELDFKFDSLKKTLTKSLKPNDFYIKFFPIFESLEHGHTYIYPIYKRLNKKEIKQYKDSKSAFNDYSFFWKNDSVFLVHDQSKINPINPGSALVFIDNIPTKYLYDKYKKSIFGDGKNTTFTDNVFNRTFLNYVTLEQGIKDSVELTFLMGNKPIRKKTFRTYPKSKETEKKELPKITKEQKQIDRKVRIKQKTYGYSKNSAAYSKDLSFPTNDSTIAVLKVTDFRKGKIQELYKEVFTDIKKHKVQNLVLDLRNNGGGFIKDAHYLYAYLVDDSKSFLGKKIVANKTSFGKSLYNIFPTYTYPILWLGSGYTYFATSKNSDNEYELNIPLSFVKIDKSLIYKGNLYVMINGGSYSASSLISANLQLKNRAFFVGEETGGDFNGTVAGLMPKFTLPHSKLQMSVGTVYLSPIEKREEMGHGVYPNQEIKPTLEYKIKRIDPELNWILNDIKKENAVYNKVLQIENHLLN</sequence>
<reference evidence="3 4" key="1">
    <citation type="submission" date="2020-05" db="EMBL/GenBank/DDBJ databases">
        <title>Tigecycline resistant gene in Empedobacter stercoris.</title>
        <authorList>
            <person name="Chen Y."/>
            <person name="Cheng Y."/>
            <person name="Zhou K."/>
        </authorList>
    </citation>
    <scope>NUCLEOTIDE SEQUENCE [LARGE SCALE GENOMIC DNA]</scope>
    <source>
        <strain evidence="3 4">ES202</strain>
    </source>
</reference>
<keyword evidence="1" id="KW-0732">Signal</keyword>
<dbReference type="RefSeq" id="WP_171623799.1">
    <property type="nucleotide sequence ID" value="NZ_JABFOQ010000036.1"/>
</dbReference>
<organism evidence="3 4">
    <name type="scientific">Empedobacter stercoris</name>
    <dbReference type="NCBI Taxonomy" id="1628248"/>
    <lineage>
        <taxon>Bacteria</taxon>
        <taxon>Pseudomonadati</taxon>
        <taxon>Bacteroidota</taxon>
        <taxon>Flavobacteriia</taxon>
        <taxon>Flavobacteriales</taxon>
        <taxon>Weeksellaceae</taxon>
        <taxon>Empedobacter</taxon>
    </lineage>
</organism>
<dbReference type="PANTHER" id="PTHR32060:SF30">
    <property type="entry name" value="CARBOXY-TERMINAL PROCESSING PROTEASE CTPA"/>
    <property type="match status" value="1"/>
</dbReference>
<dbReference type="Pfam" id="PF03572">
    <property type="entry name" value="Peptidase_S41"/>
    <property type="match status" value="1"/>
</dbReference>
<evidence type="ECO:0000313" key="3">
    <source>
        <dbReference type="EMBL" id="NOJ76508.1"/>
    </source>
</evidence>
<accession>A0ABX1WP80</accession>
<evidence type="ECO:0000256" key="1">
    <source>
        <dbReference type="SAM" id="SignalP"/>
    </source>
</evidence>
<dbReference type="PANTHER" id="PTHR32060">
    <property type="entry name" value="TAIL-SPECIFIC PROTEASE"/>
    <property type="match status" value="1"/>
</dbReference>
<comment type="caution">
    <text evidence="3">The sequence shown here is derived from an EMBL/GenBank/DDBJ whole genome shotgun (WGS) entry which is preliminary data.</text>
</comment>
<name>A0ABX1WP80_9FLAO</name>
<dbReference type="Proteomes" id="UP000580344">
    <property type="component" value="Unassembled WGS sequence"/>
</dbReference>
<proteinExistence type="predicted"/>
<dbReference type="InterPro" id="IPR029045">
    <property type="entry name" value="ClpP/crotonase-like_dom_sf"/>
</dbReference>
<dbReference type="InterPro" id="IPR005151">
    <property type="entry name" value="Tail-specific_protease"/>
</dbReference>
<dbReference type="PROSITE" id="PS51257">
    <property type="entry name" value="PROKAR_LIPOPROTEIN"/>
    <property type="match status" value="1"/>
</dbReference>
<feature type="domain" description="Tail specific protease" evidence="2">
    <location>
        <begin position="231"/>
        <end position="490"/>
    </location>
</feature>
<keyword evidence="4" id="KW-1185">Reference proteome</keyword>
<feature type="chain" id="PRO_5045618267" description="Tail specific protease domain-containing protein" evidence="1">
    <location>
        <begin position="21"/>
        <end position="530"/>
    </location>
</feature>
<gene>
    <name evidence="3" type="ORF">HMH06_11825</name>
</gene>
<feature type="signal peptide" evidence="1">
    <location>
        <begin position="1"/>
        <end position="20"/>
    </location>
</feature>